<dbReference type="Pfam" id="PF13421">
    <property type="entry name" value="Band_7_1"/>
    <property type="match status" value="1"/>
</dbReference>
<comment type="caution">
    <text evidence="3">The sequence shown here is derived from an EMBL/GenBank/DDBJ whole genome shotgun (WGS) entry which is preliminary data.</text>
</comment>
<proteinExistence type="predicted"/>
<dbReference type="PANTHER" id="PTHR37826">
    <property type="entry name" value="FLOTILLIN BAND_7_5 DOMAIN PROTEIN"/>
    <property type="match status" value="1"/>
</dbReference>
<gene>
    <name evidence="3" type="ORF">DBY38_01110</name>
</gene>
<evidence type="ECO:0000313" key="4">
    <source>
        <dbReference type="Proteomes" id="UP000246114"/>
    </source>
</evidence>
<dbReference type="InterPro" id="IPR033880">
    <property type="entry name" value="SPFH_YdjI"/>
</dbReference>
<dbReference type="InterPro" id="IPR025874">
    <property type="entry name" value="DZR"/>
</dbReference>
<dbReference type="AlphaFoldDB" id="A0A316MAQ2"/>
<reference evidence="3 4" key="1">
    <citation type="submission" date="2018-03" db="EMBL/GenBank/DDBJ databases">
        <title>The uncultured portion of the human microbiome is neutrally assembled.</title>
        <authorList>
            <person name="Jeraldo P."/>
            <person name="Boardman L."/>
            <person name="White B.A."/>
            <person name="Nelson H."/>
            <person name="Goldenfeld N."/>
            <person name="Chia N."/>
        </authorList>
    </citation>
    <scope>NUCLEOTIDE SEQUENCE [LARGE SCALE GENOMIC DNA]</scope>
    <source>
        <strain evidence="3">CIM:MAG 903</strain>
    </source>
</reference>
<protein>
    <submittedName>
        <fullName evidence="3">SPFH domain-containing protein</fullName>
    </submittedName>
</protein>
<feature type="domain" description="DZANK-type" evidence="1">
    <location>
        <begin position="339"/>
        <end position="381"/>
    </location>
</feature>
<feature type="domain" description="DZANK-type" evidence="1">
    <location>
        <begin position="388"/>
        <end position="431"/>
    </location>
</feature>
<dbReference type="InterPro" id="IPR036013">
    <property type="entry name" value="Band_7/SPFH_dom_sf"/>
</dbReference>
<dbReference type="EMBL" id="QAMZ01000005">
    <property type="protein sequence ID" value="PWL55557.1"/>
    <property type="molecule type" value="Genomic_DNA"/>
</dbReference>
<accession>A0A316MAQ2</accession>
<sequence length="435" mass="47751">MAIVDVVKYNGGPDVLAWKYPSEELGTWTQLIVNESQEAILFKGGKALDVFESGRHTLSTANIPVLNKIVNLPFGGRSPFTAEVWYINKLFSLDIKWGTATPIQIQDPKYGVFVPIRSNGMFGVQIEDSKKFLVKLVGTMGSFDKNTLVKYFRGLYITKAKDAISSYVINKKISILEINAYIDELSSFMKERIEPVMEEYGIRLLNFYVNDISLPEDDPAVSKLKEALAKRAEMNIIGYSYQQERSFNTLEGAAKNPGSSSSQIMGAGLGLGMGVGLGGTVGNAFGSISGEINTSNKSAMKKCPNCHEEIDADKRFCGICGFDTSQKEEKKEEKKRLTCSNCGCDINENVKFCPECGNKYNPCPECGYDMEEGATKCAGCGYELPKKCPKCGNNVPANVKFCPECGEMLAARCTKCNAIVEGNPKFCPECGEKLQ</sequence>
<dbReference type="RefSeq" id="WP_099336273.1">
    <property type="nucleotide sequence ID" value="NZ_BAAACD010000026.1"/>
</dbReference>
<dbReference type="CDD" id="cd03408">
    <property type="entry name" value="SPFH_like_u1"/>
    <property type="match status" value="1"/>
</dbReference>
<dbReference type="Pfam" id="PF12773">
    <property type="entry name" value="DZR"/>
    <property type="match status" value="2"/>
</dbReference>
<evidence type="ECO:0000313" key="3">
    <source>
        <dbReference type="EMBL" id="PWL55557.1"/>
    </source>
</evidence>
<dbReference type="PANTHER" id="PTHR37826:SF2">
    <property type="entry name" value="ZINC-RIBBON DOMAIN-CONTAINING PROTEIN"/>
    <property type="match status" value="1"/>
</dbReference>
<name>A0A316MAQ2_9CLOT</name>
<dbReference type="Proteomes" id="UP000246114">
    <property type="component" value="Unassembled WGS sequence"/>
</dbReference>
<evidence type="ECO:0000259" key="1">
    <source>
        <dbReference type="Pfam" id="PF12773"/>
    </source>
</evidence>
<dbReference type="SUPFAM" id="SSF117892">
    <property type="entry name" value="Band 7/SPFH domain"/>
    <property type="match status" value="1"/>
</dbReference>
<evidence type="ECO:0000259" key="2">
    <source>
        <dbReference type="Pfam" id="PF13421"/>
    </source>
</evidence>
<organism evidence="3 4">
    <name type="scientific">Clostridium cadaveris</name>
    <dbReference type="NCBI Taxonomy" id="1529"/>
    <lineage>
        <taxon>Bacteria</taxon>
        <taxon>Bacillati</taxon>
        <taxon>Bacillota</taxon>
        <taxon>Clostridia</taxon>
        <taxon>Eubacteriales</taxon>
        <taxon>Clostridiaceae</taxon>
        <taxon>Clostridium</taxon>
    </lineage>
</organism>
<feature type="domain" description="SPFH" evidence="2">
    <location>
        <begin position="23"/>
        <end position="232"/>
    </location>
</feature>